<evidence type="ECO:0000313" key="9">
    <source>
        <dbReference type="RefSeq" id="XP_003747017.1"/>
    </source>
</evidence>
<keyword evidence="5 9" id="KW-0418">Kinase</keyword>
<dbReference type="GO" id="GO:0005524">
    <property type="term" value="F:ATP binding"/>
    <property type="evidence" value="ECO:0007669"/>
    <property type="project" value="UniProtKB-KW"/>
</dbReference>
<keyword evidence="3" id="KW-0808">Transferase</keyword>
<comment type="similarity">
    <text evidence="1">Belongs to the guanylate kinase family.</text>
</comment>
<reference evidence="9" key="1">
    <citation type="submission" date="2025-08" db="UniProtKB">
        <authorList>
            <consortium name="RefSeq"/>
        </authorList>
    </citation>
    <scope>IDENTIFICATION</scope>
</reference>
<dbReference type="SMART" id="SM00072">
    <property type="entry name" value="GuKc"/>
    <property type="match status" value="1"/>
</dbReference>
<dbReference type="InterPro" id="IPR017665">
    <property type="entry name" value="Guanylate_kinase"/>
</dbReference>
<dbReference type="GeneID" id="100904196"/>
<dbReference type="GO" id="GO:0004385">
    <property type="term" value="F:GMP kinase activity"/>
    <property type="evidence" value="ECO:0007669"/>
    <property type="project" value="UniProtKB-EC"/>
</dbReference>
<keyword evidence="6" id="KW-0067">ATP-binding</keyword>
<dbReference type="KEGG" id="goe:100904196"/>
<protein>
    <recommendedName>
        <fullName evidence="2">guanylate kinase</fullName>
        <ecNumber evidence="2">2.7.4.8</ecNumber>
    </recommendedName>
</protein>
<dbReference type="RefSeq" id="XP_003747017.1">
    <property type="nucleotide sequence ID" value="XM_003746969.2"/>
</dbReference>
<dbReference type="Gene3D" id="3.40.50.300">
    <property type="entry name" value="P-loop containing nucleotide triphosphate hydrolases"/>
    <property type="match status" value="1"/>
</dbReference>
<evidence type="ECO:0000256" key="1">
    <source>
        <dbReference type="ARBA" id="ARBA00005790"/>
    </source>
</evidence>
<gene>
    <name evidence="9" type="primary">LOC100904196</name>
</gene>
<dbReference type="PANTHER" id="PTHR23117">
    <property type="entry name" value="GUANYLATE KINASE-RELATED"/>
    <property type="match status" value="1"/>
</dbReference>
<accession>A0AAJ6QXE7</accession>
<dbReference type="HAMAP" id="MF_00328">
    <property type="entry name" value="Guanylate_kinase"/>
    <property type="match status" value="1"/>
</dbReference>
<dbReference type="PANTHER" id="PTHR23117:SF13">
    <property type="entry name" value="GUANYLATE KINASE"/>
    <property type="match status" value="1"/>
</dbReference>
<name>A0AAJ6QXE7_9ACAR</name>
<dbReference type="PROSITE" id="PS50052">
    <property type="entry name" value="GUANYLATE_KINASE_2"/>
    <property type="match status" value="1"/>
</dbReference>
<dbReference type="Proteomes" id="UP000694867">
    <property type="component" value="Unplaced"/>
</dbReference>
<evidence type="ECO:0000313" key="8">
    <source>
        <dbReference type="Proteomes" id="UP000694867"/>
    </source>
</evidence>
<dbReference type="FunFam" id="3.30.63.10:FF:000002">
    <property type="entry name" value="Guanylate kinase 1"/>
    <property type="match status" value="1"/>
</dbReference>
<dbReference type="EC" id="2.7.4.8" evidence="2"/>
<dbReference type="SUPFAM" id="SSF52540">
    <property type="entry name" value="P-loop containing nucleoside triphosphate hydrolases"/>
    <property type="match status" value="1"/>
</dbReference>
<evidence type="ECO:0000256" key="3">
    <source>
        <dbReference type="ARBA" id="ARBA00022679"/>
    </source>
</evidence>
<dbReference type="InterPro" id="IPR027417">
    <property type="entry name" value="P-loop_NTPase"/>
</dbReference>
<proteinExistence type="inferred from homology"/>
<dbReference type="InterPro" id="IPR008144">
    <property type="entry name" value="Guanylate_kin-like_dom"/>
</dbReference>
<dbReference type="GO" id="GO:0005829">
    <property type="term" value="C:cytosol"/>
    <property type="evidence" value="ECO:0007669"/>
    <property type="project" value="TreeGrafter"/>
</dbReference>
<sequence length="212" mass="23947">MRIIDGYLSIGRRSMSSLRPLVICGPSGSGKSTLLKRLLKANECFSLSVSHTTRKPRLNEVNGVDYHFVSREEMEKAIENGDFIEHTQFSGNMYGTSKSAVRAVMEKGRICILDIEIEGVKNIKNTDLDPLYVFVKPPSLQELERRLRNRQTETEESLSSRLKRAVDEMAYGDEAGNFDLVIVNDDRDDAYASLESFLQKEIEDLSGKTAEF</sequence>
<dbReference type="PROSITE" id="PS00856">
    <property type="entry name" value="GUANYLATE_KINASE_1"/>
    <property type="match status" value="1"/>
</dbReference>
<organism evidence="8 9">
    <name type="scientific">Galendromus occidentalis</name>
    <name type="common">western predatory mite</name>
    <dbReference type="NCBI Taxonomy" id="34638"/>
    <lineage>
        <taxon>Eukaryota</taxon>
        <taxon>Metazoa</taxon>
        <taxon>Ecdysozoa</taxon>
        <taxon>Arthropoda</taxon>
        <taxon>Chelicerata</taxon>
        <taxon>Arachnida</taxon>
        <taxon>Acari</taxon>
        <taxon>Parasitiformes</taxon>
        <taxon>Mesostigmata</taxon>
        <taxon>Gamasina</taxon>
        <taxon>Phytoseioidea</taxon>
        <taxon>Phytoseiidae</taxon>
        <taxon>Typhlodrominae</taxon>
        <taxon>Galendromus</taxon>
    </lineage>
</organism>
<feature type="domain" description="Guanylate kinase-like" evidence="7">
    <location>
        <begin position="18"/>
        <end position="199"/>
    </location>
</feature>
<evidence type="ECO:0000256" key="4">
    <source>
        <dbReference type="ARBA" id="ARBA00022741"/>
    </source>
</evidence>
<dbReference type="InterPro" id="IPR008145">
    <property type="entry name" value="GK/Ca_channel_bsu"/>
</dbReference>
<dbReference type="AlphaFoldDB" id="A0AAJ6QXE7"/>
<dbReference type="Pfam" id="PF00625">
    <property type="entry name" value="Guanylate_kin"/>
    <property type="match status" value="1"/>
</dbReference>
<evidence type="ECO:0000259" key="7">
    <source>
        <dbReference type="PROSITE" id="PS50052"/>
    </source>
</evidence>
<keyword evidence="8" id="KW-1185">Reference proteome</keyword>
<dbReference type="FunFam" id="3.40.50.300:FF:000776">
    <property type="entry name" value="Guanylate kinase 2"/>
    <property type="match status" value="1"/>
</dbReference>
<evidence type="ECO:0000256" key="2">
    <source>
        <dbReference type="ARBA" id="ARBA00012961"/>
    </source>
</evidence>
<dbReference type="CDD" id="cd00071">
    <property type="entry name" value="GMPK"/>
    <property type="match status" value="1"/>
</dbReference>
<keyword evidence="4" id="KW-0547">Nucleotide-binding</keyword>
<evidence type="ECO:0000256" key="5">
    <source>
        <dbReference type="ARBA" id="ARBA00022777"/>
    </source>
</evidence>
<evidence type="ECO:0000256" key="6">
    <source>
        <dbReference type="ARBA" id="ARBA00022840"/>
    </source>
</evidence>
<dbReference type="InterPro" id="IPR020590">
    <property type="entry name" value="Guanylate_kinase_CS"/>
</dbReference>
<dbReference type="NCBIfam" id="TIGR03263">
    <property type="entry name" value="guanyl_kin"/>
    <property type="match status" value="1"/>
</dbReference>